<dbReference type="PANTHER" id="PTHR32100">
    <property type="entry name" value="OMEGA-6 FATTY ACID DESATURASE, CHLOROPLASTIC"/>
    <property type="match status" value="1"/>
</dbReference>
<dbReference type="InterPro" id="IPR005804">
    <property type="entry name" value="FA_desaturase_dom"/>
</dbReference>
<dbReference type="Proteomes" id="UP000639403">
    <property type="component" value="Unassembled WGS sequence"/>
</dbReference>
<name>A0A8H7NXG0_9APHY</name>
<dbReference type="EMBL" id="JADOXO010000232">
    <property type="protein sequence ID" value="KAF9808777.1"/>
    <property type="molecule type" value="Genomic_DNA"/>
</dbReference>
<evidence type="ECO:0000313" key="4">
    <source>
        <dbReference type="Proteomes" id="UP000639403"/>
    </source>
</evidence>
<feature type="transmembrane region" description="Helical" evidence="1">
    <location>
        <begin position="263"/>
        <end position="282"/>
    </location>
</feature>
<accession>A0A8H7NXG0</accession>
<evidence type="ECO:0000313" key="3">
    <source>
        <dbReference type="EMBL" id="KAF9808777.1"/>
    </source>
</evidence>
<dbReference type="GO" id="GO:0006629">
    <property type="term" value="P:lipid metabolic process"/>
    <property type="evidence" value="ECO:0007669"/>
    <property type="project" value="InterPro"/>
</dbReference>
<comment type="caution">
    <text evidence="3">The sequence shown here is derived from an EMBL/GenBank/DDBJ whole genome shotgun (WGS) entry which is preliminary data.</text>
</comment>
<reference evidence="3" key="2">
    <citation type="journal article" name="Front. Microbiol.">
        <title>Degradative Capacity of Two Strains of Rhodonia placenta: From Phenotype to Genotype.</title>
        <authorList>
            <person name="Kolle M."/>
            <person name="Horta M.A.C."/>
            <person name="Nowrousian M."/>
            <person name="Ohm R.A."/>
            <person name="Benz J.P."/>
            <person name="Pilgard A."/>
        </authorList>
    </citation>
    <scope>NUCLEOTIDE SEQUENCE</scope>
    <source>
        <strain evidence="3">FPRL280</strain>
    </source>
</reference>
<keyword evidence="1" id="KW-0812">Transmembrane</keyword>
<dbReference type="Pfam" id="PF00487">
    <property type="entry name" value="FA_desaturase"/>
    <property type="match status" value="1"/>
</dbReference>
<dbReference type="CDD" id="cd03507">
    <property type="entry name" value="Delta12-FADS-like"/>
    <property type="match status" value="1"/>
</dbReference>
<organism evidence="3 4">
    <name type="scientific">Rhodonia placenta</name>
    <dbReference type="NCBI Taxonomy" id="104341"/>
    <lineage>
        <taxon>Eukaryota</taxon>
        <taxon>Fungi</taxon>
        <taxon>Dikarya</taxon>
        <taxon>Basidiomycota</taxon>
        <taxon>Agaricomycotina</taxon>
        <taxon>Agaricomycetes</taxon>
        <taxon>Polyporales</taxon>
        <taxon>Adustoporiaceae</taxon>
        <taxon>Rhodonia</taxon>
    </lineage>
</organism>
<dbReference type="GO" id="GO:0016491">
    <property type="term" value="F:oxidoreductase activity"/>
    <property type="evidence" value="ECO:0007669"/>
    <property type="project" value="InterPro"/>
</dbReference>
<dbReference type="InterPro" id="IPR012171">
    <property type="entry name" value="Fatty_acid_desaturase"/>
</dbReference>
<proteinExistence type="predicted"/>
<sequence length="435" mass="50882">MQVYREDELPEYTPLPWSLGQVRAAIPSHLWERKTYRGLYYLARDIFMATAAWKGILWAESVLTRPCVLHILGSSVSKLALYCVWLIYWWFQSLIFAGIWVIGHECGHGAFSPNRQICDIVGFIVHTTLWTPYFSWKYSHRRHHMNHASMECDEVDIPKTRSDLGIPKDIRESDYEDYLGDIPIYTLCILLRQQLLAFPAYFLLNVSGRKDYPRWTNHYNPNSALFYKHQYYNIVVSDLGILVMTIIVFHAGETWGAAKVMKLYGAPWLLVTHWFIMITYLHHTDINIPHYRDGQWNFQRGAASTIDRDFLGWQGRFFLHDIGHYHVVHHFPPAIPFCELTHHCAEATKYLRAYIGSYYRRSKKPVFRALWDTYNECQFVDDEGDIVFYRDREGRASMRPVAITAHCADTNSADGWKRSSKGISEHEGGRFCHVP</sequence>
<protein>
    <recommendedName>
        <fullName evidence="2">Fatty acid desaturase domain-containing protein</fullName>
    </recommendedName>
</protein>
<gene>
    <name evidence="3" type="ORF">IEO21_07749</name>
</gene>
<evidence type="ECO:0000256" key="1">
    <source>
        <dbReference type="SAM" id="Phobius"/>
    </source>
</evidence>
<reference evidence="3" key="1">
    <citation type="submission" date="2020-11" db="EMBL/GenBank/DDBJ databases">
        <authorList>
            <person name="Koelle M."/>
            <person name="Horta M.A.C."/>
            <person name="Nowrousian M."/>
            <person name="Ohm R.A."/>
            <person name="Benz P."/>
            <person name="Pilgard A."/>
        </authorList>
    </citation>
    <scope>NUCLEOTIDE SEQUENCE</scope>
    <source>
        <strain evidence="3">FPRL280</strain>
    </source>
</reference>
<keyword evidence="1" id="KW-0472">Membrane</keyword>
<feature type="transmembrane region" description="Helical" evidence="1">
    <location>
        <begin position="231"/>
        <end position="251"/>
    </location>
</feature>
<dbReference type="AlphaFoldDB" id="A0A8H7NXG0"/>
<feature type="transmembrane region" description="Helical" evidence="1">
    <location>
        <begin position="79"/>
        <end position="102"/>
    </location>
</feature>
<feature type="transmembrane region" description="Helical" evidence="1">
    <location>
        <begin position="117"/>
        <end position="136"/>
    </location>
</feature>
<feature type="domain" description="Fatty acid desaturase" evidence="2">
    <location>
        <begin position="85"/>
        <end position="343"/>
    </location>
</feature>
<keyword evidence="1" id="KW-1133">Transmembrane helix</keyword>
<evidence type="ECO:0000259" key="2">
    <source>
        <dbReference type="Pfam" id="PF00487"/>
    </source>
</evidence>